<accession>A0A2U1FLU9</accession>
<organism evidence="2 3">
    <name type="scientific">Actinomycetospora cinnamomea</name>
    <dbReference type="NCBI Taxonomy" id="663609"/>
    <lineage>
        <taxon>Bacteria</taxon>
        <taxon>Bacillati</taxon>
        <taxon>Actinomycetota</taxon>
        <taxon>Actinomycetes</taxon>
        <taxon>Pseudonocardiales</taxon>
        <taxon>Pseudonocardiaceae</taxon>
        <taxon>Actinomycetospora</taxon>
    </lineage>
</organism>
<sequence>MSVHQLLAVGAYTLTPGRFWSLVAMPVGLAGVVLGGWALVRSGRGARRNRAIVALAAGLVATVVGAVVVAAADGGPGTGHGIVGGVLAVVVGLAAVLLGGAALVRSRRAAGRGAGGGAGTGGRARMSGP</sequence>
<dbReference type="AlphaFoldDB" id="A0A2U1FLU9"/>
<keyword evidence="1" id="KW-0472">Membrane</keyword>
<keyword evidence="3" id="KW-1185">Reference proteome</keyword>
<reference evidence="2 3" key="1">
    <citation type="submission" date="2018-04" db="EMBL/GenBank/DDBJ databases">
        <title>Genomic Encyclopedia of Type Strains, Phase IV (KMG-IV): sequencing the most valuable type-strain genomes for metagenomic binning, comparative biology and taxonomic classification.</title>
        <authorList>
            <person name="Goeker M."/>
        </authorList>
    </citation>
    <scope>NUCLEOTIDE SEQUENCE [LARGE SCALE GENOMIC DNA]</scope>
    <source>
        <strain evidence="2 3">DSM 45771</strain>
    </source>
</reference>
<protein>
    <submittedName>
        <fullName evidence="2">Uncharacterized protein</fullName>
    </submittedName>
</protein>
<keyword evidence="1" id="KW-1133">Transmembrane helix</keyword>
<evidence type="ECO:0000256" key="1">
    <source>
        <dbReference type="SAM" id="Phobius"/>
    </source>
</evidence>
<feature type="transmembrane region" description="Helical" evidence="1">
    <location>
        <begin position="52"/>
        <end position="72"/>
    </location>
</feature>
<dbReference type="RefSeq" id="WP_116707378.1">
    <property type="nucleotide sequence ID" value="NZ_QEKW01000002.1"/>
</dbReference>
<dbReference type="EMBL" id="QEKW01000002">
    <property type="protein sequence ID" value="PVZ13139.1"/>
    <property type="molecule type" value="Genomic_DNA"/>
</dbReference>
<name>A0A2U1FLU9_9PSEU</name>
<comment type="caution">
    <text evidence="2">The sequence shown here is derived from an EMBL/GenBank/DDBJ whole genome shotgun (WGS) entry which is preliminary data.</text>
</comment>
<feature type="transmembrane region" description="Helical" evidence="1">
    <location>
        <begin position="78"/>
        <end position="104"/>
    </location>
</feature>
<gene>
    <name evidence="2" type="ORF">C8D89_102289</name>
</gene>
<keyword evidence="1" id="KW-0812">Transmembrane</keyword>
<dbReference type="Proteomes" id="UP000245639">
    <property type="component" value="Unassembled WGS sequence"/>
</dbReference>
<dbReference type="Pfam" id="PF19733">
    <property type="entry name" value="DUF6223"/>
    <property type="match status" value="1"/>
</dbReference>
<proteinExistence type="predicted"/>
<dbReference type="InterPro" id="IPR045770">
    <property type="entry name" value="DUF6223"/>
</dbReference>
<feature type="transmembrane region" description="Helical" evidence="1">
    <location>
        <begin position="20"/>
        <end position="40"/>
    </location>
</feature>
<evidence type="ECO:0000313" key="3">
    <source>
        <dbReference type="Proteomes" id="UP000245639"/>
    </source>
</evidence>
<evidence type="ECO:0000313" key="2">
    <source>
        <dbReference type="EMBL" id="PVZ13139.1"/>
    </source>
</evidence>